<protein>
    <submittedName>
        <fullName evidence="2">Uncharacterized protein</fullName>
    </submittedName>
</protein>
<feature type="signal peptide" evidence="1">
    <location>
        <begin position="1"/>
        <end position="22"/>
    </location>
</feature>
<evidence type="ECO:0000313" key="3">
    <source>
        <dbReference type="Proteomes" id="UP000002943"/>
    </source>
</evidence>
<gene>
    <name evidence="2" type="ORF">VIBC2010_06644</name>
</gene>
<organism evidence="2 3">
    <name type="scientific">Vibrio caribbeanicus ATCC BAA-2122</name>
    <dbReference type="NCBI Taxonomy" id="796620"/>
    <lineage>
        <taxon>Bacteria</taxon>
        <taxon>Pseudomonadati</taxon>
        <taxon>Pseudomonadota</taxon>
        <taxon>Gammaproteobacteria</taxon>
        <taxon>Vibrionales</taxon>
        <taxon>Vibrionaceae</taxon>
        <taxon>Vibrio</taxon>
    </lineage>
</organism>
<reference evidence="2 3" key="1">
    <citation type="journal article" date="2012" name="Int. J. Syst. Evol. Microbiol.">
        <title>Vibrio caribbeanicus sp. nov., isolated from the marine sponge Scleritoderma cyanea.</title>
        <authorList>
            <person name="Hoffmann M."/>
            <person name="Monday S.R."/>
            <person name="Allard M.W."/>
            <person name="Strain E.A."/>
            <person name="Whittaker P."/>
            <person name="Naum M."/>
            <person name="McCarthy P.J."/>
            <person name="Lopez J.V."/>
            <person name="Fischer M."/>
            <person name="Brown E.W."/>
        </authorList>
    </citation>
    <scope>NUCLEOTIDE SEQUENCE [LARGE SCALE GENOMIC DNA]</scope>
    <source>
        <strain evidence="2 3">ATCC BAA-2122</strain>
    </source>
</reference>
<evidence type="ECO:0000256" key="1">
    <source>
        <dbReference type="SAM" id="SignalP"/>
    </source>
</evidence>
<dbReference type="AlphaFoldDB" id="E3BLB0"/>
<evidence type="ECO:0000313" key="2">
    <source>
        <dbReference type="EMBL" id="EFP96152.1"/>
    </source>
</evidence>
<dbReference type="Proteomes" id="UP000002943">
    <property type="component" value="Unassembled WGS sequence"/>
</dbReference>
<feature type="chain" id="PRO_5003167187" evidence="1">
    <location>
        <begin position="23"/>
        <end position="426"/>
    </location>
</feature>
<sequence length="426" mass="47348">MKKNFRLAVSALLLPLSFHSFSDVEITHNQYLEGMVLSQGFNTVPYAQYNYNLIENSGLQRNTPPLLSKWSSMESAQSITEVGLGEGQSAAFAFSYGQASAYQFFHLGDRTSVEIAPYQYFELSYAYQSSGSCANGQIVAKVFLYDESQSLIYSSPELKRNIQATCDTQESTWQLATLPIQLPASEAAIPKYVNVVIAADNQSEASNVLLTDVGFRVVKNSGSLSLNTKGIFYSGEQMPSYVSQQAYANAEMTQHVSTTVTLEHKNHRYEFVLPSLKSGLQIPDLAGLNTVAHQQQSINAPYMSVSESAILFAISNMSMMDEQELAIEVCPAEVVQVDSYSVLESSCFNINQLESVEKNHINGQDLTIYKVPTTALSWSKLIRGDKQGLVLRIERSQNSQNDTSVFHFLDSSQLYFNAHRASTFYR</sequence>
<comment type="caution">
    <text evidence="2">The sequence shown here is derived from an EMBL/GenBank/DDBJ whole genome shotgun (WGS) entry which is preliminary data.</text>
</comment>
<proteinExistence type="predicted"/>
<dbReference type="RefSeq" id="WP_009601841.1">
    <property type="nucleotide sequence ID" value="NZ_AEIU01000077.1"/>
</dbReference>
<keyword evidence="1" id="KW-0732">Signal</keyword>
<name>E3BLB0_9VIBR</name>
<keyword evidence="3" id="KW-1185">Reference proteome</keyword>
<accession>E3BLB0</accession>
<dbReference type="OrthoDB" id="9831976at2"/>
<dbReference type="EMBL" id="AEIU01000077">
    <property type="protein sequence ID" value="EFP96152.1"/>
    <property type="molecule type" value="Genomic_DNA"/>
</dbReference>